<dbReference type="SUPFAM" id="SSF50978">
    <property type="entry name" value="WD40 repeat-like"/>
    <property type="match status" value="1"/>
</dbReference>
<dbReference type="InterPro" id="IPR050505">
    <property type="entry name" value="WDR55/POC1"/>
</dbReference>
<gene>
    <name evidence="4" type="ORF">Ptr86124_009550</name>
    <name evidence="3" type="ORF">PtrM4_041940</name>
</gene>
<protein>
    <submittedName>
        <fullName evidence="4">Uncharacterized protein</fullName>
    </submittedName>
</protein>
<dbReference type="Proteomes" id="UP000245464">
    <property type="component" value="Chromosome 10"/>
</dbReference>
<dbReference type="InterPro" id="IPR006594">
    <property type="entry name" value="LisH"/>
</dbReference>
<name>A0A2W1HRC4_9PLEO</name>
<proteinExistence type="predicted"/>
<evidence type="ECO:0000256" key="1">
    <source>
        <dbReference type="ARBA" id="ARBA00022574"/>
    </source>
</evidence>
<keyword evidence="2" id="KW-0677">Repeat</keyword>
<keyword evidence="5" id="KW-1185">Reference proteome</keyword>
<reference evidence="3" key="1">
    <citation type="journal article" date="2018" name="BMC Genomics">
        <title>Comparative genomics of the wheat fungal pathogen Pyrenophora tritici-repentis reveals chromosomal variations and genome plasticity.</title>
        <authorList>
            <person name="Moolhuijzen P."/>
            <person name="See P.T."/>
            <person name="Hane J.K."/>
            <person name="Shi G."/>
            <person name="Liu Z."/>
            <person name="Oliver R.P."/>
            <person name="Moffat C.S."/>
        </authorList>
    </citation>
    <scope>NUCLEOTIDE SEQUENCE [LARGE SCALE GENOMIC DNA]</scope>
    <source>
        <strain evidence="3">M4</strain>
    </source>
</reference>
<comment type="caution">
    <text evidence="4">The sequence shown here is derived from an EMBL/GenBank/DDBJ whole genome shotgun (WGS) entry which is preliminary data.</text>
</comment>
<organism evidence="4 5">
    <name type="scientific">Pyrenophora tritici-repentis</name>
    <dbReference type="NCBI Taxonomy" id="45151"/>
    <lineage>
        <taxon>Eukaryota</taxon>
        <taxon>Fungi</taxon>
        <taxon>Dikarya</taxon>
        <taxon>Ascomycota</taxon>
        <taxon>Pezizomycotina</taxon>
        <taxon>Dothideomycetes</taxon>
        <taxon>Pleosporomycetidae</taxon>
        <taxon>Pleosporales</taxon>
        <taxon>Pleosporineae</taxon>
        <taxon>Pleosporaceae</taxon>
        <taxon>Pyrenophora</taxon>
    </lineage>
</organism>
<dbReference type="EMBL" id="NRDI02000014">
    <property type="protein sequence ID" value="KAI1511146.1"/>
    <property type="molecule type" value="Genomic_DNA"/>
</dbReference>
<dbReference type="SMART" id="SM00320">
    <property type="entry name" value="WD40"/>
    <property type="match status" value="3"/>
</dbReference>
<dbReference type="InterPro" id="IPR001680">
    <property type="entry name" value="WD40_rpt"/>
</dbReference>
<sequence>MLPSAAELVARFLRASGYTETLNSFVQEAELPSDIGAASDSLVTIESILEEKKKFDLSLSFEKLGVDETNQGWAIHAPVTPKVVPSLPSRSNILSISVLDLKLPSVTEIKQYVGVTTADRQLHLMDPTTNSLDVVHTFSGFQDSPTLDLVAVDSTHLLIASMSGKLTLFDTVNNRILEERKDHSKYLVKLSMWSSNGSSILVASSGWDAKIILYQMDVSAEKPQLGDPIATLDLPSIPESTVFVTLPGDGTPALVVARRDSTFLHYYAVPSPESLAFTLIGKQNLAPHSNAWIAFTPSDIQICPTNPQLAAIATSSTPHMKLLIVKLLLPPTYSSMTVTEASLAMEVSVTQASQARAELATADKEEAAILVNVSTLAPQTAYSTPRLVWRPDGTGVYVSSDDGVVRGLEARSGKLISSLHAHEPGSKLRCLWAGYLTGTATQVSDDQSNTEYLISGGFDQKLIVWSPS</sequence>
<keyword evidence="1" id="KW-0853">WD repeat</keyword>
<dbReference type="PANTHER" id="PTHR44019">
    <property type="entry name" value="WD REPEAT-CONTAINING PROTEIN 55"/>
    <property type="match status" value="1"/>
</dbReference>
<evidence type="ECO:0000313" key="5">
    <source>
        <dbReference type="Proteomes" id="UP000249757"/>
    </source>
</evidence>
<reference evidence="5" key="4">
    <citation type="journal article" date="2022" name="Microb. Genom.">
        <title>A global pangenome for the wheat fungal pathogen Pyrenophora tritici-repentis and prediction of effector protein structural homology.</title>
        <authorList>
            <person name="Moolhuijzen P.M."/>
            <person name="See P.T."/>
            <person name="Shi G."/>
            <person name="Powell H.R."/>
            <person name="Cockram J."/>
            <person name="Jorgensen L.N."/>
            <person name="Benslimane H."/>
            <person name="Strelkov S.E."/>
            <person name="Turner J."/>
            <person name="Liu Z."/>
            <person name="Moffat C.S."/>
        </authorList>
    </citation>
    <scope>NUCLEOTIDE SEQUENCE [LARGE SCALE GENOMIC DNA]</scope>
</reference>
<dbReference type="Proteomes" id="UP000249757">
    <property type="component" value="Unassembled WGS sequence"/>
</dbReference>
<evidence type="ECO:0000313" key="3">
    <source>
        <dbReference type="EMBL" id="KAF7564760.1"/>
    </source>
</evidence>
<dbReference type="OMA" id="MKVIIVR"/>
<dbReference type="AlphaFoldDB" id="A0A2W1HRC4"/>
<dbReference type="OrthoDB" id="1932312at2759"/>
<dbReference type="InterPro" id="IPR015943">
    <property type="entry name" value="WD40/YVTN_repeat-like_dom_sf"/>
</dbReference>
<reference evidence="4" key="2">
    <citation type="submission" date="2021-05" db="EMBL/GenBank/DDBJ databases">
        <authorList>
            <person name="Moolhuijzen P.M."/>
            <person name="Moffat C.S."/>
        </authorList>
    </citation>
    <scope>NUCLEOTIDE SEQUENCE</scope>
    <source>
        <strain evidence="4">86-124</strain>
    </source>
</reference>
<dbReference type="EMBL" id="NQIK02000010">
    <property type="protein sequence ID" value="KAF7564760.1"/>
    <property type="molecule type" value="Genomic_DNA"/>
</dbReference>
<dbReference type="Gene3D" id="2.130.10.10">
    <property type="entry name" value="YVTN repeat-like/Quinoprotein amine dehydrogenase"/>
    <property type="match status" value="2"/>
</dbReference>
<accession>A0A2W1HRC4</accession>
<evidence type="ECO:0000313" key="4">
    <source>
        <dbReference type="EMBL" id="KAI1511146.1"/>
    </source>
</evidence>
<dbReference type="InterPro" id="IPR036322">
    <property type="entry name" value="WD40_repeat_dom_sf"/>
</dbReference>
<evidence type="ECO:0000256" key="2">
    <source>
        <dbReference type="ARBA" id="ARBA00022737"/>
    </source>
</evidence>
<dbReference type="PANTHER" id="PTHR44019:SF8">
    <property type="entry name" value="POC1 CENTRIOLAR PROTEIN HOMOLOG"/>
    <property type="match status" value="1"/>
</dbReference>
<reference evidence="4" key="3">
    <citation type="journal article" date="2022" name="bioRxiv">
        <title>A global pangenome for the wheat fungal pathogen Pyrenophora tritici-repentis and prediction of effector protein structural homology.</title>
        <authorList>
            <person name="Moolhuijzen P."/>
            <person name="See P.T."/>
            <person name="Shi G."/>
            <person name="Powell H.R."/>
            <person name="Cockram J."/>
            <person name="Jorgensen L.N."/>
            <person name="Benslimane H."/>
            <person name="Strelkov S.E."/>
            <person name="Turner J."/>
            <person name="Liu Z."/>
            <person name="Moffat C.S."/>
        </authorList>
    </citation>
    <scope>NUCLEOTIDE SEQUENCE</scope>
    <source>
        <strain evidence="4">86-124</strain>
    </source>
</reference>
<dbReference type="PROSITE" id="PS50896">
    <property type="entry name" value="LISH"/>
    <property type="match status" value="1"/>
</dbReference>